<feature type="signal peptide" evidence="3">
    <location>
        <begin position="1"/>
        <end position="24"/>
    </location>
</feature>
<dbReference type="SUPFAM" id="SSF82171">
    <property type="entry name" value="DPP6 N-terminal domain-like"/>
    <property type="match status" value="1"/>
</dbReference>
<name>A0A7W9C8G9_9CAUL</name>
<dbReference type="InterPro" id="IPR001375">
    <property type="entry name" value="Peptidase_S9_cat"/>
</dbReference>
<comment type="caution">
    <text evidence="5">The sequence shown here is derived from an EMBL/GenBank/DDBJ whole genome shotgun (WGS) entry which is preliminary data.</text>
</comment>
<protein>
    <submittedName>
        <fullName evidence="5">Dipeptidyl aminopeptidase/acylaminoacyl peptidase</fullName>
    </submittedName>
</protein>
<reference evidence="5 6" key="1">
    <citation type="submission" date="2020-08" db="EMBL/GenBank/DDBJ databases">
        <title>Genomic Encyclopedia of Type Strains, Phase IV (KMG-IV): sequencing the most valuable type-strain genomes for metagenomic binning, comparative biology and taxonomic classification.</title>
        <authorList>
            <person name="Goeker M."/>
        </authorList>
    </citation>
    <scope>NUCLEOTIDE SEQUENCE [LARGE SCALE GENOMIC DNA]</scope>
    <source>
        <strain evidence="5 6">DSM 4731</strain>
    </source>
</reference>
<dbReference type="EMBL" id="JACHOQ010000006">
    <property type="protein sequence ID" value="MBB5740796.1"/>
    <property type="molecule type" value="Genomic_DNA"/>
</dbReference>
<keyword evidence="3" id="KW-0732">Signal</keyword>
<gene>
    <name evidence="5" type="ORF">GGQ93_002525</name>
</gene>
<dbReference type="GO" id="GO:0006508">
    <property type="term" value="P:proteolysis"/>
    <property type="evidence" value="ECO:0007669"/>
    <property type="project" value="InterPro"/>
</dbReference>
<evidence type="ECO:0000313" key="5">
    <source>
        <dbReference type="EMBL" id="MBB5740796.1"/>
    </source>
</evidence>
<proteinExistence type="predicted"/>
<dbReference type="GO" id="GO:0004177">
    <property type="term" value="F:aminopeptidase activity"/>
    <property type="evidence" value="ECO:0007669"/>
    <property type="project" value="UniProtKB-KW"/>
</dbReference>
<evidence type="ECO:0000256" key="3">
    <source>
        <dbReference type="SAM" id="SignalP"/>
    </source>
</evidence>
<keyword evidence="5" id="KW-0031">Aminopeptidase</keyword>
<feature type="chain" id="PRO_5031518825" evidence="3">
    <location>
        <begin position="25"/>
        <end position="831"/>
    </location>
</feature>
<dbReference type="PANTHER" id="PTHR42776">
    <property type="entry name" value="SERINE PEPTIDASE S9 FAMILY MEMBER"/>
    <property type="match status" value="1"/>
</dbReference>
<feature type="domain" description="Peptidase S9 prolyl oligopeptidase catalytic" evidence="4">
    <location>
        <begin position="641"/>
        <end position="806"/>
    </location>
</feature>
<evidence type="ECO:0000256" key="1">
    <source>
        <dbReference type="ARBA" id="ARBA00022801"/>
    </source>
</evidence>
<keyword evidence="1" id="KW-0378">Hydrolase</keyword>
<accession>A0A7W9C8G9</accession>
<dbReference type="Pfam" id="PF00326">
    <property type="entry name" value="Peptidase_S9"/>
    <property type="match status" value="1"/>
</dbReference>
<dbReference type="SUPFAM" id="SSF53474">
    <property type="entry name" value="alpha/beta-Hydrolases"/>
    <property type="match status" value="1"/>
</dbReference>
<dbReference type="Proteomes" id="UP000527324">
    <property type="component" value="Unassembled WGS sequence"/>
</dbReference>
<sequence>MWNVFHRLAGAVLAALCLAGATHAQTAGVSRSLTVDDLLGLEAFGRASISPDGRWAVYEKRAGYDTMPRVESNGRSTWSIMEVWLVDLGDPNSAPVRLLPGEGLGLQLVGWSPSGKRMLITRLRGDAFEYGVVTLSDRAVRWTGLTPDLPLGGATAQWASDETIIAAVRPDGSLPLVLGYDRTSMRRRVEAWNRTALGQEPSRTVIEAQDGVMTTEAPEPTQALVQLNAGTGEAEVLAEGLIADFALSPDGGTVALVRRRELMAIGDPELLHMEDDRRRRLAFVDLESRAITPELTHLDIAPHLLRWSPDSKRVLFWGRRDGRRWDRGSLMSVGAAEGVETFSCDGLEVGSSASVVVAGVQADWLGRAPVLHARASGSERRDWYLLSLGRAPIALTTSLVAAPARIAAATTDRLYVFADGRYWAMSDAGVQPLSDTDQRIRETVLFDLTMGRRLKSNEAPRRKWSLAIDAEGQLLMMNGERSSRLGQGGALDDRTLALSDRAALSLRPTGLADTLVNQSSGRTQAIDGVNAALADVVMTEAEAVKHPDLDGRETTSWVFLPKRPGDVRGVIVGPYPGWADNLARLDPLTMTYSFRPEVFVAAGYAVVSPSVPGDLPVRERGDAYARSVDLAIDAVLAAMPELPADRMVLWGHSFGGYAALEIAVRSSRYRSYIASSAYSDMLGVWGEFDAIGRIQPENGMFFRFNQGWTETGQGALGAPPWLAPDDYAATSPFLRADRITRPILFLTADLDFTPMTQAERMFSAILRNGGEARLVTYWGEKHLTWSPANIRDRYKQIFDWLAYTLDDSSEVSTVETGALPRSEPSPRTPPP</sequence>
<dbReference type="InterPro" id="IPR011044">
    <property type="entry name" value="Quino_amine_DH_bsu"/>
</dbReference>
<evidence type="ECO:0000256" key="2">
    <source>
        <dbReference type="SAM" id="MobiDB-lite"/>
    </source>
</evidence>
<feature type="region of interest" description="Disordered" evidence="2">
    <location>
        <begin position="811"/>
        <end position="831"/>
    </location>
</feature>
<organism evidence="5 6">
    <name type="scientific">Brevundimonas aurantiaca</name>
    <dbReference type="NCBI Taxonomy" id="74316"/>
    <lineage>
        <taxon>Bacteria</taxon>
        <taxon>Pseudomonadati</taxon>
        <taxon>Pseudomonadota</taxon>
        <taxon>Alphaproteobacteria</taxon>
        <taxon>Caulobacterales</taxon>
        <taxon>Caulobacteraceae</taxon>
        <taxon>Brevundimonas</taxon>
    </lineage>
</organism>
<dbReference type="AlphaFoldDB" id="A0A7W9C8G9"/>
<dbReference type="SUPFAM" id="SSF50969">
    <property type="entry name" value="YVTN repeat-like/Quinoprotein amine dehydrogenase"/>
    <property type="match status" value="1"/>
</dbReference>
<dbReference type="InterPro" id="IPR011042">
    <property type="entry name" value="6-blade_b-propeller_TolB-like"/>
</dbReference>
<dbReference type="PANTHER" id="PTHR42776:SF27">
    <property type="entry name" value="DIPEPTIDYL PEPTIDASE FAMILY MEMBER 6"/>
    <property type="match status" value="1"/>
</dbReference>
<keyword evidence="5" id="KW-0645">Protease</keyword>
<dbReference type="GO" id="GO:0004252">
    <property type="term" value="F:serine-type endopeptidase activity"/>
    <property type="evidence" value="ECO:0007669"/>
    <property type="project" value="TreeGrafter"/>
</dbReference>
<dbReference type="RefSeq" id="WP_183217415.1">
    <property type="nucleotide sequence ID" value="NZ_CAJFZW010000055.1"/>
</dbReference>
<keyword evidence="6" id="KW-1185">Reference proteome</keyword>
<dbReference type="Gene3D" id="3.40.50.1820">
    <property type="entry name" value="alpha/beta hydrolase"/>
    <property type="match status" value="1"/>
</dbReference>
<dbReference type="Gene3D" id="2.120.10.30">
    <property type="entry name" value="TolB, C-terminal domain"/>
    <property type="match status" value="2"/>
</dbReference>
<evidence type="ECO:0000313" key="6">
    <source>
        <dbReference type="Proteomes" id="UP000527324"/>
    </source>
</evidence>
<evidence type="ECO:0000259" key="4">
    <source>
        <dbReference type="Pfam" id="PF00326"/>
    </source>
</evidence>
<dbReference type="InterPro" id="IPR029058">
    <property type="entry name" value="AB_hydrolase_fold"/>
</dbReference>